<evidence type="ECO:0000256" key="1">
    <source>
        <dbReference type="SAM" id="MobiDB-lite"/>
    </source>
</evidence>
<sequence length="118" mass="13653">MERTPFEKKFESDFQTSRADFESHSEFECDFPYQTKTVRTNLEVKSDFKLDSLKRSQTLRADYEIESDCDKTQTLEAELEVSRADFSKDNDAEFQPQTTPSIQGNKCGSHIHTKTPPC</sequence>
<dbReference type="AlphaFoldDB" id="A0A328E393"/>
<dbReference type="EMBL" id="NQVE01000054">
    <property type="protein sequence ID" value="RAL51099.1"/>
    <property type="molecule type" value="Genomic_DNA"/>
</dbReference>
<accession>A0A328E393</accession>
<feature type="region of interest" description="Disordered" evidence="1">
    <location>
        <begin position="86"/>
        <end position="118"/>
    </location>
</feature>
<evidence type="ECO:0000313" key="3">
    <source>
        <dbReference type="EMBL" id="RAL51099.1"/>
    </source>
</evidence>
<evidence type="ECO:0000313" key="4">
    <source>
        <dbReference type="Proteomes" id="UP000249390"/>
    </source>
</evidence>
<gene>
    <name evidence="3" type="ORF">DM860_005455</name>
    <name evidence="2" type="ORF">DM860_005895</name>
</gene>
<dbReference type="Proteomes" id="UP000249390">
    <property type="component" value="Unassembled WGS sequence"/>
</dbReference>
<dbReference type="EMBL" id="NQVE01000098">
    <property type="protein sequence ID" value="RAL48471.1"/>
    <property type="molecule type" value="Genomic_DNA"/>
</dbReference>
<comment type="caution">
    <text evidence="3">The sequence shown here is derived from an EMBL/GenBank/DDBJ whole genome shotgun (WGS) entry which is preliminary data.</text>
</comment>
<organism evidence="3 4">
    <name type="scientific">Cuscuta australis</name>
    <dbReference type="NCBI Taxonomy" id="267555"/>
    <lineage>
        <taxon>Eukaryota</taxon>
        <taxon>Viridiplantae</taxon>
        <taxon>Streptophyta</taxon>
        <taxon>Embryophyta</taxon>
        <taxon>Tracheophyta</taxon>
        <taxon>Spermatophyta</taxon>
        <taxon>Magnoliopsida</taxon>
        <taxon>eudicotyledons</taxon>
        <taxon>Gunneridae</taxon>
        <taxon>Pentapetalae</taxon>
        <taxon>asterids</taxon>
        <taxon>lamiids</taxon>
        <taxon>Solanales</taxon>
        <taxon>Convolvulaceae</taxon>
        <taxon>Cuscuteae</taxon>
        <taxon>Cuscuta</taxon>
        <taxon>Cuscuta subgen. Grammica</taxon>
        <taxon>Cuscuta sect. Cleistogrammica</taxon>
    </lineage>
</organism>
<evidence type="ECO:0000313" key="2">
    <source>
        <dbReference type="EMBL" id="RAL48471.1"/>
    </source>
</evidence>
<keyword evidence="4" id="KW-1185">Reference proteome</keyword>
<proteinExistence type="predicted"/>
<name>A0A328E393_9ASTE</name>
<feature type="compositionally biased region" description="Basic residues" evidence="1">
    <location>
        <begin position="109"/>
        <end position="118"/>
    </location>
</feature>
<protein>
    <submittedName>
        <fullName evidence="3">Uncharacterized protein</fullName>
    </submittedName>
</protein>
<reference evidence="3 4" key="1">
    <citation type="submission" date="2018-06" db="EMBL/GenBank/DDBJ databases">
        <title>The Genome of Cuscuta australis (Dodder) Provides Insight into the Evolution of Plant Parasitism.</title>
        <authorList>
            <person name="Liu H."/>
        </authorList>
    </citation>
    <scope>NUCLEOTIDE SEQUENCE [LARGE SCALE GENOMIC DNA]</scope>
    <source>
        <strain evidence="4">cv. Yunnan</strain>
        <strain evidence="3">Yunnan</strain>
        <tissue evidence="3">Vines</tissue>
    </source>
</reference>
<feature type="compositionally biased region" description="Polar residues" evidence="1">
    <location>
        <begin position="95"/>
        <end position="106"/>
    </location>
</feature>